<dbReference type="AlphaFoldDB" id="A0A1M6SXI6"/>
<accession>A0A1M6SXI6</accession>
<dbReference type="RefSeq" id="WP_242945085.1">
    <property type="nucleotide sequence ID" value="NZ_FRAJ01000021.1"/>
</dbReference>
<dbReference type="STRING" id="1121266.SAMN02745883_02181"/>
<keyword evidence="2" id="KW-1185">Reference proteome</keyword>
<dbReference type="EMBL" id="FRAJ01000021">
    <property type="protein sequence ID" value="SHK49367.1"/>
    <property type="molecule type" value="Genomic_DNA"/>
</dbReference>
<organism evidence="1 2">
    <name type="scientific">Caminicella sporogenes DSM 14501</name>
    <dbReference type="NCBI Taxonomy" id="1121266"/>
    <lineage>
        <taxon>Bacteria</taxon>
        <taxon>Bacillati</taxon>
        <taxon>Bacillota</taxon>
        <taxon>Clostridia</taxon>
        <taxon>Peptostreptococcales</taxon>
        <taxon>Caminicellaceae</taxon>
        <taxon>Caminicella</taxon>
    </lineage>
</organism>
<protein>
    <submittedName>
        <fullName evidence="1">Uncharacterized protein</fullName>
    </submittedName>
</protein>
<reference evidence="1 2" key="1">
    <citation type="submission" date="2016-11" db="EMBL/GenBank/DDBJ databases">
        <authorList>
            <person name="Jaros S."/>
            <person name="Januszkiewicz K."/>
            <person name="Wedrychowicz H."/>
        </authorList>
    </citation>
    <scope>NUCLEOTIDE SEQUENCE [LARGE SCALE GENOMIC DNA]</scope>
    <source>
        <strain evidence="1 2">DSM 14501</strain>
    </source>
</reference>
<dbReference type="Proteomes" id="UP000184082">
    <property type="component" value="Unassembled WGS sequence"/>
</dbReference>
<name>A0A1M6SXI6_9FIRM</name>
<evidence type="ECO:0000313" key="2">
    <source>
        <dbReference type="Proteomes" id="UP000184082"/>
    </source>
</evidence>
<sequence length="53" mass="6432">MFEENIVNFKYLLFDINRMEKEEREEGLMKSNKCLRVILGIYLCYNYSSKIVC</sequence>
<gene>
    <name evidence="1" type="ORF">SAMN02745883_02181</name>
</gene>
<evidence type="ECO:0000313" key="1">
    <source>
        <dbReference type="EMBL" id="SHK49367.1"/>
    </source>
</evidence>
<proteinExistence type="predicted"/>